<dbReference type="AlphaFoldDB" id="A0A9Q5V9T8"/>
<dbReference type="RefSeq" id="WP_032126573.1">
    <property type="nucleotide sequence ID" value="NZ_CP012413.1"/>
</dbReference>
<dbReference type="EMBL" id="CP038908">
    <property type="protein sequence ID" value="QGO06876.1"/>
    <property type="molecule type" value="Genomic_DNA"/>
</dbReference>
<name>A0A9Q5V9T8_PISSA</name>
<dbReference type="Proteomes" id="UP000422232">
    <property type="component" value="Chromosome"/>
</dbReference>
<sequence length="272" mass="30182">MALQDLKNNIKELLLNIKRHEKSKFVSRDGVERNVNQVVDNATSIANKFAAKAKALGSKFLAKKNVKPEPVPDPSPSIDSAEDVEQIDSRSRVAVIKELLGQVDGLGSGRDSYTFLVGLQQKEAFWGKGSQKAYFHRDGHESLKAELVECLSACKEQILQDIRLSIENQAKSGEFKFGYGGSRYKLEVEGQFFSVSKRALQVCEIIKDPNPDFTVEAKFEAIKKIKAVALTYQPSFPWFRRLTGIGDTKESTNNFLAGLDCAEGCYNEPALG</sequence>
<accession>A0A9Q5V9T8</accession>
<organism evidence="1 2">
    <name type="scientific">Piscirickettsia salmonis</name>
    <dbReference type="NCBI Taxonomy" id="1238"/>
    <lineage>
        <taxon>Bacteria</taxon>
        <taxon>Pseudomonadati</taxon>
        <taxon>Pseudomonadota</taxon>
        <taxon>Gammaproteobacteria</taxon>
        <taxon>Thiotrichales</taxon>
        <taxon>Piscirickettsiaceae</taxon>
        <taxon>Piscirickettsia</taxon>
    </lineage>
</organism>
<evidence type="ECO:0000313" key="2">
    <source>
        <dbReference type="Proteomes" id="UP000422232"/>
    </source>
</evidence>
<protein>
    <submittedName>
        <fullName evidence="1">Uncharacterized protein</fullName>
    </submittedName>
</protein>
<dbReference type="GeneID" id="66740054"/>
<keyword evidence="2" id="KW-1185">Reference proteome</keyword>
<proteinExistence type="predicted"/>
<reference evidence="1 2" key="1">
    <citation type="submission" date="2019-04" db="EMBL/GenBank/DDBJ databases">
        <title>Complete genome sequencing of Piscirickettsia salmonis strain Psal-009.</title>
        <authorList>
            <person name="Schober I."/>
            <person name="Bunk B."/>
            <person name="Sproer C."/>
            <person name="Carril G.P."/>
            <person name="Riedel T."/>
            <person name="Flores-Herrera P.A."/>
            <person name="Nourdin-Galindo G."/>
            <person name="Marshall S.H."/>
            <person name="Overmann J."/>
        </authorList>
    </citation>
    <scope>NUCLEOTIDE SEQUENCE [LARGE SCALE GENOMIC DNA]</scope>
    <source>
        <strain evidence="1 2">Psal-009</strain>
    </source>
</reference>
<evidence type="ECO:0000313" key="1">
    <source>
        <dbReference type="EMBL" id="QGO06876.1"/>
    </source>
</evidence>
<gene>
    <name evidence="1" type="ORF">Psal009_02809</name>
</gene>